<reference evidence="5" key="1">
    <citation type="submission" date="2023-03" db="EMBL/GenBank/DDBJ databases">
        <title>Complete genome of Cladonia borealis.</title>
        <authorList>
            <person name="Park H."/>
        </authorList>
    </citation>
    <scope>NUCLEOTIDE SEQUENCE</scope>
    <source>
        <strain evidence="5">ANT050790</strain>
    </source>
</reference>
<dbReference type="InterPro" id="IPR007201">
    <property type="entry name" value="Mei2-like_Rrm_C"/>
</dbReference>
<keyword evidence="6" id="KW-1185">Reference proteome</keyword>
<feature type="domain" description="RRM" evidence="4">
    <location>
        <begin position="555"/>
        <end position="639"/>
    </location>
</feature>
<dbReference type="EMBL" id="JAFEKC020000009">
    <property type="protein sequence ID" value="KAK0512946.1"/>
    <property type="molecule type" value="Genomic_DNA"/>
</dbReference>
<name>A0AA39R3V8_9LECA</name>
<dbReference type="GO" id="GO:0003723">
    <property type="term" value="F:RNA binding"/>
    <property type="evidence" value="ECO:0007669"/>
    <property type="project" value="UniProtKB-UniRule"/>
</dbReference>
<dbReference type="Proteomes" id="UP001166286">
    <property type="component" value="Unassembled WGS sequence"/>
</dbReference>
<feature type="region of interest" description="Disordered" evidence="3">
    <location>
        <begin position="509"/>
        <end position="542"/>
    </location>
</feature>
<feature type="compositionally biased region" description="Polar residues" evidence="3">
    <location>
        <begin position="735"/>
        <end position="753"/>
    </location>
</feature>
<dbReference type="Pfam" id="PF04059">
    <property type="entry name" value="RRM_2"/>
    <property type="match status" value="1"/>
</dbReference>
<proteinExistence type="predicted"/>
<feature type="compositionally biased region" description="Polar residues" evidence="3">
    <location>
        <begin position="513"/>
        <end position="527"/>
    </location>
</feature>
<evidence type="ECO:0000256" key="3">
    <source>
        <dbReference type="SAM" id="MobiDB-lite"/>
    </source>
</evidence>
<dbReference type="InterPro" id="IPR035979">
    <property type="entry name" value="RBD_domain_sf"/>
</dbReference>
<gene>
    <name evidence="5" type="ORF">JMJ35_004963</name>
</gene>
<keyword evidence="1 2" id="KW-0694">RNA-binding</keyword>
<evidence type="ECO:0000259" key="4">
    <source>
        <dbReference type="PROSITE" id="PS50102"/>
    </source>
</evidence>
<dbReference type="InterPro" id="IPR000504">
    <property type="entry name" value="RRM_dom"/>
</dbReference>
<dbReference type="AlphaFoldDB" id="A0AA39R3V8"/>
<dbReference type="CDD" id="cd12532">
    <property type="entry name" value="RRM3_MEI2_fungi"/>
    <property type="match status" value="1"/>
</dbReference>
<feature type="compositionally biased region" description="Polar residues" evidence="3">
    <location>
        <begin position="443"/>
        <end position="454"/>
    </location>
</feature>
<comment type="caution">
    <text evidence="5">The sequence shown here is derived from an EMBL/GenBank/DDBJ whole genome shotgun (WGS) entry which is preliminary data.</text>
</comment>
<feature type="compositionally biased region" description="Polar residues" evidence="3">
    <location>
        <begin position="419"/>
        <end position="428"/>
    </location>
</feature>
<feature type="region of interest" description="Disordered" evidence="3">
    <location>
        <begin position="410"/>
        <end position="454"/>
    </location>
</feature>
<feature type="compositionally biased region" description="Basic and acidic residues" evidence="3">
    <location>
        <begin position="710"/>
        <end position="729"/>
    </location>
</feature>
<feature type="region of interest" description="Disordered" evidence="3">
    <location>
        <begin position="703"/>
        <end position="770"/>
    </location>
</feature>
<evidence type="ECO:0000313" key="6">
    <source>
        <dbReference type="Proteomes" id="UP001166286"/>
    </source>
</evidence>
<evidence type="ECO:0000256" key="2">
    <source>
        <dbReference type="PROSITE-ProRule" id="PRU00176"/>
    </source>
</evidence>
<dbReference type="PANTHER" id="PTHR23189">
    <property type="entry name" value="RNA RECOGNITION MOTIF-CONTAINING"/>
    <property type="match status" value="1"/>
</dbReference>
<sequence>MAGTQDGHGISASPNSSEEIDSHRGTPATKISAFSPEDKVESFKVAGHGIIRSNVPPAFNLLHTNTNFSPDRKVGGNTSSVFQDPFVSVPLSNNLTQPSTGVSKLSPGASNFTPASSIAFSSSNGHPIPIASHQINVSSPKYPVSPAAPSSSQNNSIATKCALSGPPGLGLRPTSIQVASTRYDTSAAGGNIGRGFSSDEGLSRAIMLCNIPPTTSMSDIYGLFGENKFRSLEHILTAELPSIGTIYLKYGDLGEAEAAYCAAKAHRPFWNIRYISPKHFALKLQPGSSNCSSVSTYEGQVLVVAKYDSMHEPLDVGAVAEHVKQFLGNFGWLLSFRLIKNDNIASTYRAEFYNTSAVHDALNVNGFKICGCTLIISSYEPDETSSTRKVLGPLIMGQESGLDSALGNMNLNSHRDTYGPQTPRTPSFSPFHISTPASRPLPQRNNASGQPTPPTLDSYTLGFPSGVSYHNSTWSPTYMPYPNLGMQSPVWTSSSPGAIGQERGALTMPSHCQGPQGQRHSGQTKLGSRQYHDNPSGHHNVVDVGRIRDGIDVRTTIMLRNIPNKIDQAMLKEIVDETSFAKYDFMYLRIDFANNCNVGYAFINFEDPYSIIDFVEARAGRRWNRYNSDKVAEVSYATIQGRDCLIQKFRNSSVMLEYPGFRPKLFHAGNGPLAGKEEDFPRPDNPSKMKRSVENAEHVGLFAPRAGQNFRDEQRRRRSQYDRGTRLAEAEDSYGLNQYTNQNGINSLHTSASHGGLSESCYPSLNGPPF</sequence>
<protein>
    <recommendedName>
        <fullName evidence="4">RRM domain-containing protein</fullName>
    </recommendedName>
</protein>
<dbReference type="InterPro" id="IPR034862">
    <property type="entry name" value="Fungal_Mei2-like_RRM3"/>
</dbReference>
<dbReference type="SUPFAM" id="SSF54928">
    <property type="entry name" value="RNA-binding domain, RBD"/>
    <property type="match status" value="1"/>
</dbReference>
<organism evidence="5 6">
    <name type="scientific">Cladonia borealis</name>
    <dbReference type="NCBI Taxonomy" id="184061"/>
    <lineage>
        <taxon>Eukaryota</taxon>
        <taxon>Fungi</taxon>
        <taxon>Dikarya</taxon>
        <taxon>Ascomycota</taxon>
        <taxon>Pezizomycotina</taxon>
        <taxon>Lecanoromycetes</taxon>
        <taxon>OSLEUM clade</taxon>
        <taxon>Lecanoromycetidae</taxon>
        <taxon>Lecanorales</taxon>
        <taxon>Lecanorineae</taxon>
        <taxon>Cladoniaceae</taxon>
        <taxon>Cladonia</taxon>
    </lineage>
</organism>
<feature type="region of interest" description="Disordered" evidence="3">
    <location>
        <begin position="1"/>
        <end position="35"/>
    </location>
</feature>
<dbReference type="PROSITE" id="PS50102">
    <property type="entry name" value="RRM"/>
    <property type="match status" value="1"/>
</dbReference>
<accession>A0AA39R3V8</accession>
<evidence type="ECO:0000256" key="1">
    <source>
        <dbReference type="ARBA" id="ARBA00022884"/>
    </source>
</evidence>
<evidence type="ECO:0000313" key="5">
    <source>
        <dbReference type="EMBL" id="KAK0512946.1"/>
    </source>
</evidence>